<dbReference type="EC" id="2.5.1.18" evidence="1"/>
<dbReference type="InterPro" id="IPR010987">
    <property type="entry name" value="Glutathione-S-Trfase_C-like"/>
</dbReference>
<feature type="domain" description="GST N-terminal" evidence="5">
    <location>
        <begin position="5"/>
        <end position="84"/>
    </location>
</feature>
<dbReference type="FunFam" id="3.40.30.10:FF:000014">
    <property type="entry name" value="Tau class glutathione S-transferase"/>
    <property type="match status" value="1"/>
</dbReference>
<dbReference type="InterPro" id="IPR036282">
    <property type="entry name" value="Glutathione-S-Trfase_C_sf"/>
</dbReference>
<dbReference type="PROSITE" id="PS50404">
    <property type="entry name" value="GST_NTER"/>
    <property type="match status" value="1"/>
</dbReference>
<dbReference type="GO" id="GO:0004364">
    <property type="term" value="F:glutathione transferase activity"/>
    <property type="evidence" value="ECO:0007669"/>
    <property type="project" value="UniProtKB-EC"/>
</dbReference>
<dbReference type="GO" id="GO:0005737">
    <property type="term" value="C:cytoplasm"/>
    <property type="evidence" value="ECO:0007669"/>
    <property type="project" value="TreeGrafter"/>
</dbReference>
<dbReference type="InterPro" id="IPR004046">
    <property type="entry name" value="GST_C"/>
</dbReference>
<comment type="similarity">
    <text evidence="4">Belongs to the GST superfamily.</text>
</comment>
<dbReference type="Pfam" id="PF02798">
    <property type="entry name" value="GST_N"/>
    <property type="match status" value="1"/>
</dbReference>
<organism evidence="7 8">
    <name type="scientific">Cajanus cajan</name>
    <name type="common">Pigeon pea</name>
    <name type="synonym">Cajanus indicus</name>
    <dbReference type="NCBI Taxonomy" id="3821"/>
    <lineage>
        <taxon>Eukaryota</taxon>
        <taxon>Viridiplantae</taxon>
        <taxon>Streptophyta</taxon>
        <taxon>Embryophyta</taxon>
        <taxon>Tracheophyta</taxon>
        <taxon>Spermatophyta</taxon>
        <taxon>Magnoliopsida</taxon>
        <taxon>eudicotyledons</taxon>
        <taxon>Gunneridae</taxon>
        <taxon>Pentapetalae</taxon>
        <taxon>rosids</taxon>
        <taxon>fabids</taxon>
        <taxon>Fabales</taxon>
        <taxon>Fabaceae</taxon>
        <taxon>Papilionoideae</taxon>
        <taxon>50 kb inversion clade</taxon>
        <taxon>NPAAA clade</taxon>
        <taxon>indigoferoid/millettioid clade</taxon>
        <taxon>Phaseoleae</taxon>
        <taxon>Cajanus</taxon>
    </lineage>
</organism>
<gene>
    <name evidence="7" type="ORF">KK1_042555</name>
</gene>
<dbReference type="PANTHER" id="PTHR11260:SF619">
    <property type="entry name" value="GLUTATHIONE S-TRANSFERASE"/>
    <property type="match status" value="1"/>
</dbReference>
<dbReference type="STRING" id="3821.A0A151R1D9"/>
<proteinExistence type="inferred from homology"/>
<keyword evidence="2" id="KW-0808">Transferase</keyword>
<dbReference type="SUPFAM" id="SSF47616">
    <property type="entry name" value="GST C-terminal domain-like"/>
    <property type="match status" value="1"/>
</dbReference>
<dbReference type="EMBL" id="KQ484231">
    <property type="protein sequence ID" value="KYP36333.1"/>
    <property type="molecule type" value="Genomic_DNA"/>
</dbReference>
<comment type="catalytic activity">
    <reaction evidence="3">
        <text>RX + glutathione = an S-substituted glutathione + a halide anion + H(+)</text>
        <dbReference type="Rhea" id="RHEA:16437"/>
        <dbReference type="ChEBI" id="CHEBI:15378"/>
        <dbReference type="ChEBI" id="CHEBI:16042"/>
        <dbReference type="ChEBI" id="CHEBI:17792"/>
        <dbReference type="ChEBI" id="CHEBI:57925"/>
        <dbReference type="ChEBI" id="CHEBI:90779"/>
        <dbReference type="EC" id="2.5.1.18"/>
    </reaction>
</comment>
<dbReference type="GO" id="GO:0006749">
    <property type="term" value="P:glutathione metabolic process"/>
    <property type="evidence" value="ECO:0007669"/>
    <property type="project" value="InterPro"/>
</dbReference>
<evidence type="ECO:0000259" key="5">
    <source>
        <dbReference type="PROSITE" id="PS50404"/>
    </source>
</evidence>
<evidence type="ECO:0000313" key="7">
    <source>
        <dbReference type="EMBL" id="KYP36333.1"/>
    </source>
</evidence>
<dbReference type="CDD" id="cd03185">
    <property type="entry name" value="GST_C_Tau"/>
    <property type="match status" value="1"/>
</dbReference>
<sequence length="224" mass="25943">MMGSEKVKLVSSVLSPVGRRVEWVLKLKGVDYEYVEEDLFNKSNLLLELNPVHKKVPVLVHHHKPIAESLIILQYIDQTWNQYPLLPQHPYQRALARFWGTLADKLAKTSWDAMCGSGDEQEKTVKEAREVMDKLEEEIKGKRFFGGDRIGYIDIAFGWIPCWLPVWEEVGSMQIVEPLKHTAISAWINNFLSHPVISHNLPPRDKLLLYSQRRKKDFSSTLRP</sequence>
<evidence type="ECO:0000256" key="1">
    <source>
        <dbReference type="ARBA" id="ARBA00012452"/>
    </source>
</evidence>
<dbReference type="InterPro" id="IPR040079">
    <property type="entry name" value="Glutathione_S-Trfase"/>
</dbReference>
<dbReference type="Gramene" id="C.cajan_37029.t">
    <property type="protein sequence ID" value="C.cajan_37029.t"/>
    <property type="gene ID" value="C.cajan_37029"/>
</dbReference>
<dbReference type="SFLD" id="SFLDG01152">
    <property type="entry name" value="Main.3:_Omega-_and_Tau-like"/>
    <property type="match status" value="1"/>
</dbReference>
<evidence type="ECO:0000259" key="6">
    <source>
        <dbReference type="PROSITE" id="PS50405"/>
    </source>
</evidence>
<reference evidence="7" key="1">
    <citation type="journal article" date="2012" name="Nat. Biotechnol.">
        <title>Draft genome sequence of pigeonpea (Cajanus cajan), an orphan legume crop of resource-poor farmers.</title>
        <authorList>
            <person name="Varshney R.K."/>
            <person name="Chen W."/>
            <person name="Li Y."/>
            <person name="Bharti A.K."/>
            <person name="Saxena R.K."/>
            <person name="Schlueter J.A."/>
            <person name="Donoghue M.T."/>
            <person name="Azam S."/>
            <person name="Fan G."/>
            <person name="Whaley A.M."/>
            <person name="Farmer A.D."/>
            <person name="Sheridan J."/>
            <person name="Iwata A."/>
            <person name="Tuteja R."/>
            <person name="Penmetsa R.V."/>
            <person name="Wu W."/>
            <person name="Upadhyaya H.D."/>
            <person name="Yang S.P."/>
            <person name="Shah T."/>
            <person name="Saxena K.B."/>
            <person name="Michael T."/>
            <person name="McCombie W.R."/>
            <person name="Yang B."/>
            <person name="Zhang G."/>
            <person name="Yang H."/>
            <person name="Wang J."/>
            <person name="Spillane C."/>
            <person name="Cook D.R."/>
            <person name="May G.D."/>
            <person name="Xu X."/>
            <person name="Jackson S.A."/>
        </authorList>
    </citation>
    <scope>NUCLEOTIDE SEQUENCE [LARGE SCALE GENOMIC DNA]</scope>
</reference>
<dbReference type="PANTHER" id="PTHR11260">
    <property type="entry name" value="GLUTATHIONE S-TRANSFERASE, GST, SUPERFAMILY, GST DOMAIN CONTAINING"/>
    <property type="match status" value="1"/>
</dbReference>
<dbReference type="InterPro" id="IPR004045">
    <property type="entry name" value="Glutathione_S-Trfase_N"/>
</dbReference>
<dbReference type="SFLD" id="SFLDG00358">
    <property type="entry name" value="Main_(cytGST)"/>
    <property type="match status" value="1"/>
</dbReference>
<feature type="domain" description="GST C-terminal" evidence="6">
    <location>
        <begin position="89"/>
        <end position="218"/>
    </location>
</feature>
<evidence type="ECO:0000256" key="3">
    <source>
        <dbReference type="ARBA" id="ARBA00047960"/>
    </source>
</evidence>
<dbReference type="PROSITE" id="PS50405">
    <property type="entry name" value="GST_CTER"/>
    <property type="match status" value="1"/>
</dbReference>
<dbReference type="AlphaFoldDB" id="A0A151R1D9"/>
<dbReference type="SUPFAM" id="SSF52833">
    <property type="entry name" value="Thioredoxin-like"/>
    <property type="match status" value="1"/>
</dbReference>
<evidence type="ECO:0000256" key="2">
    <source>
        <dbReference type="ARBA" id="ARBA00022679"/>
    </source>
</evidence>
<accession>A0A151R1D9</accession>
<dbReference type="Pfam" id="PF00043">
    <property type="entry name" value="GST_C"/>
    <property type="match status" value="1"/>
</dbReference>
<keyword evidence="8" id="KW-1185">Reference proteome</keyword>
<dbReference type="Proteomes" id="UP000075243">
    <property type="component" value="Unassembled WGS sequence"/>
</dbReference>
<dbReference type="InterPro" id="IPR045074">
    <property type="entry name" value="GST_C_Tau"/>
</dbReference>
<evidence type="ECO:0000256" key="4">
    <source>
        <dbReference type="RuleBase" id="RU003494"/>
    </source>
</evidence>
<dbReference type="FunFam" id="1.20.1050.10:FF:000012">
    <property type="entry name" value="Tau class glutathione S-transferase"/>
    <property type="match status" value="1"/>
</dbReference>
<dbReference type="CDD" id="cd03058">
    <property type="entry name" value="GST_N_Tau"/>
    <property type="match status" value="1"/>
</dbReference>
<dbReference type="OMA" id="WIPCWLP"/>
<dbReference type="InterPro" id="IPR045073">
    <property type="entry name" value="Omega/Tau-like"/>
</dbReference>
<evidence type="ECO:0000313" key="8">
    <source>
        <dbReference type="Proteomes" id="UP000075243"/>
    </source>
</evidence>
<dbReference type="SFLD" id="SFLDS00019">
    <property type="entry name" value="Glutathione_Transferase_(cytos"/>
    <property type="match status" value="1"/>
</dbReference>
<name>A0A151R1D9_CAJCA</name>
<dbReference type="InterPro" id="IPR036249">
    <property type="entry name" value="Thioredoxin-like_sf"/>
</dbReference>
<dbReference type="Gene3D" id="3.40.30.10">
    <property type="entry name" value="Glutaredoxin"/>
    <property type="match status" value="1"/>
</dbReference>
<dbReference type="Gene3D" id="1.20.1050.10">
    <property type="match status" value="1"/>
</dbReference>
<protein>
    <recommendedName>
        <fullName evidence="1">glutathione transferase</fullName>
        <ecNumber evidence="1">2.5.1.18</ecNumber>
    </recommendedName>
</protein>